<dbReference type="PANTHER" id="PTHR21708">
    <property type="entry name" value="PROBABLE 2-DEHYDROPANTOATE 2-REDUCTASE"/>
    <property type="match status" value="1"/>
</dbReference>
<evidence type="ECO:0000259" key="5">
    <source>
        <dbReference type="Pfam" id="PF02558"/>
    </source>
</evidence>
<dbReference type="Gene3D" id="3.40.50.720">
    <property type="entry name" value="NAD(P)-binding Rossmann-like Domain"/>
    <property type="match status" value="1"/>
</dbReference>
<reference evidence="7 8" key="1">
    <citation type="submission" date="2020-04" db="EMBL/GenBank/DDBJ databases">
        <authorList>
            <person name="Basu S."/>
            <person name="Maruthanayagam V."/>
            <person name="Chakraborty S."/>
            <person name="Pramanik A."/>
            <person name="Mukherjee J."/>
            <person name="Brink B."/>
        </authorList>
    </citation>
    <scope>NUCLEOTIDE SEQUENCE [LARGE SCALE GENOMIC DNA]</scope>
    <source>
        <strain evidence="7 8">AP17</strain>
    </source>
</reference>
<evidence type="ECO:0000256" key="4">
    <source>
        <dbReference type="RuleBase" id="RU362068"/>
    </source>
</evidence>
<dbReference type="InterPro" id="IPR013332">
    <property type="entry name" value="KPR_N"/>
</dbReference>
<evidence type="ECO:0000256" key="1">
    <source>
        <dbReference type="ARBA" id="ARBA00007870"/>
    </source>
</evidence>
<comment type="function">
    <text evidence="4">Catalyzes the NADPH-dependent reduction of ketopantoate into pantoic acid.</text>
</comment>
<comment type="catalytic activity">
    <reaction evidence="4">
        <text>(R)-pantoate + NADP(+) = 2-dehydropantoate + NADPH + H(+)</text>
        <dbReference type="Rhea" id="RHEA:16233"/>
        <dbReference type="ChEBI" id="CHEBI:11561"/>
        <dbReference type="ChEBI" id="CHEBI:15378"/>
        <dbReference type="ChEBI" id="CHEBI:15980"/>
        <dbReference type="ChEBI" id="CHEBI:57783"/>
        <dbReference type="ChEBI" id="CHEBI:58349"/>
        <dbReference type="EC" id="1.1.1.169"/>
    </reaction>
</comment>
<evidence type="ECO:0000256" key="3">
    <source>
        <dbReference type="ARBA" id="ARBA00023002"/>
    </source>
</evidence>
<dbReference type="InterPro" id="IPR003710">
    <property type="entry name" value="ApbA"/>
</dbReference>
<dbReference type="InterPro" id="IPR013752">
    <property type="entry name" value="KPA_reductase"/>
</dbReference>
<dbReference type="EMBL" id="CP051167">
    <property type="protein sequence ID" value="QIZ70299.1"/>
    <property type="molecule type" value="Genomic_DNA"/>
</dbReference>
<dbReference type="InterPro" id="IPR051402">
    <property type="entry name" value="KPR-Related"/>
</dbReference>
<dbReference type="InterPro" id="IPR008927">
    <property type="entry name" value="6-PGluconate_DH-like_C_sf"/>
</dbReference>
<dbReference type="Proteomes" id="UP000500857">
    <property type="component" value="Chromosome"/>
</dbReference>
<protein>
    <recommendedName>
        <fullName evidence="4">2-dehydropantoate 2-reductase</fullName>
        <ecNumber evidence="4">1.1.1.169</ecNumber>
    </recommendedName>
    <alternativeName>
        <fullName evidence="4">Ketopantoate reductase</fullName>
    </alternativeName>
</protein>
<dbReference type="InterPro" id="IPR036291">
    <property type="entry name" value="NAD(P)-bd_dom_sf"/>
</dbReference>
<keyword evidence="4" id="KW-0566">Pantothenate biosynthesis</keyword>
<dbReference type="SUPFAM" id="SSF51735">
    <property type="entry name" value="NAD(P)-binding Rossmann-fold domains"/>
    <property type="match status" value="1"/>
</dbReference>
<name>A0A6H1TY60_9CYAN</name>
<keyword evidence="2 4" id="KW-0521">NADP</keyword>
<evidence type="ECO:0000256" key="2">
    <source>
        <dbReference type="ARBA" id="ARBA00022857"/>
    </source>
</evidence>
<evidence type="ECO:0000313" key="7">
    <source>
        <dbReference type="EMBL" id="QIZ70299.1"/>
    </source>
</evidence>
<dbReference type="UniPathway" id="UPA00028">
    <property type="reaction ID" value="UER00004"/>
</dbReference>
<evidence type="ECO:0000313" key="8">
    <source>
        <dbReference type="Proteomes" id="UP000500857"/>
    </source>
</evidence>
<dbReference type="Pfam" id="PF08546">
    <property type="entry name" value="ApbA_C"/>
    <property type="match status" value="1"/>
</dbReference>
<dbReference type="InterPro" id="IPR013328">
    <property type="entry name" value="6PGD_dom2"/>
</dbReference>
<dbReference type="RefSeq" id="WP_168568454.1">
    <property type="nucleotide sequence ID" value="NZ_CP051167.1"/>
</dbReference>
<dbReference type="PANTHER" id="PTHR21708:SF26">
    <property type="entry name" value="2-DEHYDROPANTOATE 2-REDUCTASE"/>
    <property type="match status" value="1"/>
</dbReference>
<dbReference type="GO" id="GO:0008677">
    <property type="term" value="F:2-dehydropantoate 2-reductase activity"/>
    <property type="evidence" value="ECO:0007669"/>
    <property type="project" value="UniProtKB-EC"/>
</dbReference>
<dbReference type="GO" id="GO:0015940">
    <property type="term" value="P:pantothenate biosynthetic process"/>
    <property type="evidence" value="ECO:0007669"/>
    <property type="project" value="UniProtKB-UniPathway"/>
</dbReference>
<sequence>MTPTTTPTRLQRRYAVIGTGAIGGFYGAKLQQAGFDVHFLLNRDYQWVRDRGLVVESVNGDFTLPEVNAYQQPQKMPKCDVVIVALKTTANHLLPELLPPVVKENGVVVLLQNGLGAEEEVAQIVGSDRVMGGLCFICSNKIGPGHIRHSDYGAIELGDYDESYRARGITDRMQAIAGDFDRAGITILDSEDLLASRWKKLVWNIPFNGLSVILDAKTDALIADRATRSLAEDLMQEVVNGAAAHDRAIAPEFVQEMLDKTVKMKPYLTSMKLDYDRRQPLEIEAIFGNPLKKAAKVGVRLPKIETLYQQLVFLDRRNRR</sequence>
<comment type="pathway">
    <text evidence="4">Cofactor biosynthesis; (R)-pantothenate biosynthesis; (R)-pantoate from 3-methyl-2-oxobutanoate: step 2/2.</text>
</comment>
<evidence type="ECO:0000259" key="6">
    <source>
        <dbReference type="Pfam" id="PF08546"/>
    </source>
</evidence>
<dbReference type="FunFam" id="1.10.1040.10:FF:000017">
    <property type="entry name" value="2-dehydropantoate 2-reductase"/>
    <property type="match status" value="1"/>
</dbReference>
<dbReference type="NCBIfam" id="NF004887">
    <property type="entry name" value="PRK06249.1"/>
    <property type="match status" value="1"/>
</dbReference>
<dbReference type="GO" id="GO:0005737">
    <property type="term" value="C:cytoplasm"/>
    <property type="evidence" value="ECO:0007669"/>
    <property type="project" value="TreeGrafter"/>
</dbReference>
<dbReference type="Pfam" id="PF02558">
    <property type="entry name" value="ApbA"/>
    <property type="match status" value="1"/>
</dbReference>
<feature type="domain" description="Ketopantoate reductase C-terminal" evidence="6">
    <location>
        <begin position="192"/>
        <end position="311"/>
    </location>
</feature>
<dbReference type="EC" id="1.1.1.169" evidence="4"/>
<dbReference type="Gene3D" id="1.10.1040.10">
    <property type="entry name" value="N-(1-d-carboxylethyl)-l-norvaline Dehydrogenase, domain 2"/>
    <property type="match status" value="1"/>
</dbReference>
<gene>
    <name evidence="7" type="ORF">HCG48_06670</name>
</gene>
<organism evidence="7 8">
    <name type="scientific">Oxynema aestuarii AP17</name>
    <dbReference type="NCBI Taxonomy" id="2064643"/>
    <lineage>
        <taxon>Bacteria</taxon>
        <taxon>Bacillati</taxon>
        <taxon>Cyanobacteriota</taxon>
        <taxon>Cyanophyceae</taxon>
        <taxon>Oscillatoriophycideae</taxon>
        <taxon>Oscillatoriales</taxon>
        <taxon>Oscillatoriaceae</taxon>
        <taxon>Oxynema</taxon>
        <taxon>Oxynema aestuarii</taxon>
    </lineage>
</organism>
<proteinExistence type="inferred from homology"/>
<comment type="similarity">
    <text evidence="1 4">Belongs to the ketopantoate reductase family.</text>
</comment>
<dbReference type="KEGG" id="oxy:HCG48_06670"/>
<dbReference type="AlphaFoldDB" id="A0A6H1TY60"/>
<feature type="domain" description="Ketopantoate reductase N-terminal" evidence="5">
    <location>
        <begin position="14"/>
        <end position="161"/>
    </location>
</feature>
<keyword evidence="8" id="KW-1185">Reference proteome</keyword>
<accession>A0A6H1TY60</accession>
<keyword evidence="3 4" id="KW-0560">Oxidoreductase</keyword>
<dbReference type="NCBIfam" id="TIGR00745">
    <property type="entry name" value="apbA_panE"/>
    <property type="match status" value="1"/>
</dbReference>
<dbReference type="SUPFAM" id="SSF48179">
    <property type="entry name" value="6-phosphogluconate dehydrogenase C-terminal domain-like"/>
    <property type="match status" value="1"/>
</dbReference>